<sequence length="58" mass="6774">MTIENVLYKSLVKVAERGLKIDLKKLWLFCIKEAEKTLNKLNIKINTLDACRYFGKSQ</sequence>
<dbReference type="AlphaFoldDB" id="A0A0M4NXR2"/>
<reference evidence="1 2" key="1">
    <citation type="journal article" date="2015" name="Genome Announc.">
        <title>Whole-Genome Sequence of Leptospira interrogans Serovar Hardjo Subtype Hardjoprajitno Strain Norma, Isolated from Cattle in a Leptospirosis Outbreak in Brazil.</title>
        <authorList>
            <person name="Cosate M.R."/>
            <person name="Soares S.C."/>
            <person name="Mendes T.A."/>
            <person name="Raittz R.T."/>
            <person name="Moreira E.C."/>
            <person name="Leite R."/>
            <person name="Fernandes G.R."/>
            <person name="Haddad J.P."/>
            <person name="Ortega J.M."/>
        </authorList>
    </citation>
    <scope>NUCLEOTIDE SEQUENCE [LARGE SCALE GENOMIC DNA]</scope>
    <source>
        <strain evidence="1 2">Norma</strain>
    </source>
</reference>
<gene>
    <name evidence="1" type="ORF">G436_1814</name>
</gene>
<dbReference type="Proteomes" id="UP000056502">
    <property type="component" value="Chromosome I"/>
</dbReference>
<dbReference type="PATRIC" id="fig|1279460.3.peg.1827"/>
<evidence type="ECO:0000313" key="1">
    <source>
        <dbReference type="EMBL" id="ALE39004.1"/>
    </source>
</evidence>
<dbReference type="EMBL" id="CP012603">
    <property type="protein sequence ID" value="ALE39004.1"/>
    <property type="molecule type" value="Genomic_DNA"/>
</dbReference>
<accession>A0A0M4NXR2</accession>
<organism evidence="1">
    <name type="scientific">Leptospira interrogans serovar Hardjo str. Norma</name>
    <dbReference type="NCBI Taxonomy" id="1279460"/>
    <lineage>
        <taxon>Bacteria</taxon>
        <taxon>Pseudomonadati</taxon>
        <taxon>Spirochaetota</taxon>
        <taxon>Spirochaetia</taxon>
        <taxon>Leptospirales</taxon>
        <taxon>Leptospiraceae</taxon>
        <taxon>Leptospira</taxon>
    </lineage>
</organism>
<protein>
    <submittedName>
        <fullName evidence="1">Uncharacterized protein</fullName>
    </submittedName>
</protein>
<name>A0A0M4NXR2_LEPIR</name>
<proteinExistence type="predicted"/>
<evidence type="ECO:0000313" key="2">
    <source>
        <dbReference type="Proteomes" id="UP000056502"/>
    </source>
</evidence>